<evidence type="ECO:0000313" key="2">
    <source>
        <dbReference type="Proteomes" id="UP000268658"/>
    </source>
</evidence>
<protein>
    <submittedName>
        <fullName evidence="1">Uncharacterized protein</fullName>
    </submittedName>
</protein>
<organism evidence="1 2">
    <name type="scientific">Actinomyces viscosus</name>
    <dbReference type="NCBI Taxonomy" id="1656"/>
    <lineage>
        <taxon>Bacteria</taxon>
        <taxon>Bacillati</taxon>
        <taxon>Actinomycetota</taxon>
        <taxon>Actinomycetes</taxon>
        <taxon>Actinomycetales</taxon>
        <taxon>Actinomycetaceae</taxon>
        <taxon>Actinomyces</taxon>
    </lineage>
</organism>
<sequence>MTLKTIPLTLPQQVLLTLAVEEQVTDLSNRANNPDLTDLSTNAFLEDYQNLLQLIADVVAVQVETPTPEETPCTA</sequence>
<dbReference type="KEGG" id="avc:NCTC10951_02700"/>
<accession>A0A448PP87</accession>
<dbReference type="Proteomes" id="UP000268658">
    <property type="component" value="Chromosome"/>
</dbReference>
<proteinExistence type="predicted"/>
<dbReference type="EMBL" id="LR134477">
    <property type="protein sequence ID" value="VEI18403.1"/>
    <property type="molecule type" value="Genomic_DNA"/>
</dbReference>
<dbReference type="RefSeq" id="WP_126415040.1">
    <property type="nucleotide sequence ID" value="NZ_JASPER010000007.1"/>
</dbReference>
<evidence type="ECO:0000313" key="1">
    <source>
        <dbReference type="EMBL" id="VEI18403.1"/>
    </source>
</evidence>
<gene>
    <name evidence="1" type="ORF">NCTC10951_02700</name>
</gene>
<name>A0A448PP87_ACTVI</name>
<reference evidence="1 2" key="1">
    <citation type="submission" date="2018-12" db="EMBL/GenBank/DDBJ databases">
        <authorList>
            <consortium name="Pathogen Informatics"/>
        </authorList>
    </citation>
    <scope>NUCLEOTIDE SEQUENCE [LARGE SCALE GENOMIC DNA]</scope>
    <source>
        <strain evidence="1 2">NCTC10951</strain>
    </source>
</reference>
<dbReference type="AlphaFoldDB" id="A0A448PP87"/>